<dbReference type="EMBL" id="LR797186">
    <property type="protein sequence ID" value="CAB4192416.1"/>
    <property type="molecule type" value="Genomic_DNA"/>
</dbReference>
<accession>A0A6J7XJB5</accession>
<evidence type="ECO:0000313" key="3">
    <source>
        <dbReference type="EMBL" id="CAB4192416.1"/>
    </source>
</evidence>
<dbReference type="EMBL" id="LR796909">
    <property type="protein sequence ID" value="CAB4174129.1"/>
    <property type="molecule type" value="Genomic_DNA"/>
</dbReference>
<evidence type="ECO:0000313" key="4">
    <source>
        <dbReference type="EMBL" id="CAB4217119.1"/>
    </source>
</evidence>
<sequence length="51" mass="5660">MNYKVTGELGFGSKSFGDTFDAKEFTSEEITLLLEAGHIEPTKSTNTKEME</sequence>
<dbReference type="EMBL" id="LR797092">
    <property type="protein sequence ID" value="CAB4186009.1"/>
    <property type="molecule type" value="Genomic_DNA"/>
</dbReference>
<dbReference type="EMBL" id="LR797457">
    <property type="protein sequence ID" value="CAB4217119.1"/>
    <property type="molecule type" value="Genomic_DNA"/>
</dbReference>
<dbReference type="EMBL" id="LR798427">
    <property type="protein sequence ID" value="CAB5231089.1"/>
    <property type="molecule type" value="Genomic_DNA"/>
</dbReference>
<evidence type="ECO:0000313" key="5">
    <source>
        <dbReference type="EMBL" id="CAB5231089.1"/>
    </source>
</evidence>
<name>A0A6J7XJB5_9CAUD</name>
<evidence type="ECO:0000313" key="2">
    <source>
        <dbReference type="EMBL" id="CAB4186009.1"/>
    </source>
</evidence>
<protein>
    <submittedName>
        <fullName evidence="5">Uncharacterized protein</fullName>
    </submittedName>
</protein>
<gene>
    <name evidence="2" type="ORF">UFOVP1133_3</name>
    <name evidence="3" type="ORF">UFOVP1249_22</name>
    <name evidence="4" type="ORF">UFOVP1494_12</name>
    <name evidence="5" type="ORF">UFOVP1583_22</name>
    <name evidence="1" type="ORF">UFOVP968_25</name>
</gene>
<evidence type="ECO:0000313" key="1">
    <source>
        <dbReference type="EMBL" id="CAB4174129.1"/>
    </source>
</evidence>
<organism evidence="5">
    <name type="scientific">uncultured Caudovirales phage</name>
    <dbReference type="NCBI Taxonomy" id="2100421"/>
    <lineage>
        <taxon>Viruses</taxon>
        <taxon>Duplodnaviria</taxon>
        <taxon>Heunggongvirae</taxon>
        <taxon>Uroviricota</taxon>
        <taxon>Caudoviricetes</taxon>
        <taxon>Peduoviridae</taxon>
        <taxon>Maltschvirus</taxon>
        <taxon>Maltschvirus maltsch</taxon>
    </lineage>
</organism>
<proteinExistence type="predicted"/>
<reference evidence="5" key="1">
    <citation type="submission" date="2020-05" db="EMBL/GenBank/DDBJ databases">
        <authorList>
            <person name="Chiriac C."/>
            <person name="Salcher M."/>
            <person name="Ghai R."/>
            <person name="Kavagutti S V."/>
        </authorList>
    </citation>
    <scope>NUCLEOTIDE SEQUENCE</scope>
</reference>